<dbReference type="InterPro" id="IPR036866">
    <property type="entry name" value="RibonucZ/Hydroxyglut_hydro"/>
</dbReference>
<evidence type="ECO:0000256" key="1">
    <source>
        <dbReference type="ARBA" id="ARBA00007749"/>
    </source>
</evidence>
<comment type="caution">
    <text evidence="7">The sequence shown here is derived from an EMBL/GenBank/DDBJ whole genome shotgun (WGS) entry which is preliminary data.</text>
</comment>
<evidence type="ECO:0000259" key="6">
    <source>
        <dbReference type="SMART" id="SM00849"/>
    </source>
</evidence>
<dbReference type="Proteomes" id="UP000288794">
    <property type="component" value="Unassembled WGS sequence"/>
</dbReference>
<proteinExistence type="inferred from homology"/>
<keyword evidence="2" id="KW-0479">Metal-binding</keyword>
<evidence type="ECO:0000256" key="3">
    <source>
        <dbReference type="ARBA" id="ARBA00022801"/>
    </source>
</evidence>
<accession>A0A443IA15</accession>
<dbReference type="CDD" id="cd07720">
    <property type="entry name" value="OPHC2-like_MBL-fold"/>
    <property type="match status" value="1"/>
</dbReference>
<dbReference type="InterPro" id="IPR001279">
    <property type="entry name" value="Metallo-B-lactamas"/>
</dbReference>
<dbReference type="EMBL" id="JMEE01000044">
    <property type="protein sequence ID" value="RWR00914.1"/>
    <property type="molecule type" value="Genomic_DNA"/>
</dbReference>
<evidence type="ECO:0000313" key="7">
    <source>
        <dbReference type="EMBL" id="RWR00914.1"/>
    </source>
</evidence>
<gene>
    <name evidence="7" type="ORF">ED28_15790</name>
</gene>
<dbReference type="Pfam" id="PF00753">
    <property type="entry name" value="Lactamase_B"/>
    <property type="match status" value="1"/>
</dbReference>
<evidence type="ECO:0000313" key="8">
    <source>
        <dbReference type="Proteomes" id="UP000288794"/>
    </source>
</evidence>
<dbReference type="PANTHER" id="PTHR42978">
    <property type="entry name" value="QUORUM-QUENCHING LACTONASE YTNP-RELATED-RELATED"/>
    <property type="match status" value="1"/>
</dbReference>
<keyword evidence="3" id="KW-0378">Hydrolase</keyword>
<dbReference type="SMART" id="SM00849">
    <property type="entry name" value="Lactamase_B"/>
    <property type="match status" value="1"/>
</dbReference>
<dbReference type="PANTHER" id="PTHR42978:SF6">
    <property type="entry name" value="QUORUM-QUENCHING LACTONASE YTNP-RELATED"/>
    <property type="match status" value="1"/>
</dbReference>
<reference evidence="7 8" key="1">
    <citation type="submission" date="2014-04" db="EMBL/GenBank/DDBJ databases">
        <title>Draft genome sequence of Pantoea beijingensis strain LMG 27579, an emerging pathogen to Pleurotus eryngii with potential industrial application.</title>
        <authorList>
            <person name="Xu F."/>
            <person name="Liu Y."/>
            <person name="Wang S."/>
            <person name="Yin Y."/>
            <person name="Ma Y."/>
            <person name="Zhao S."/>
            <person name="Rong C."/>
        </authorList>
    </citation>
    <scope>NUCLEOTIDE SEQUENCE [LARGE SCALE GENOMIC DNA]</scope>
    <source>
        <strain evidence="7 8">LMG 27579</strain>
    </source>
</reference>
<dbReference type="Gene3D" id="3.60.15.10">
    <property type="entry name" value="Ribonuclease Z/Hydroxyacylglutathione hydrolase-like"/>
    <property type="match status" value="1"/>
</dbReference>
<comment type="similarity">
    <text evidence="1">Belongs to the metallo-beta-lactamase superfamily.</text>
</comment>
<organism evidence="7 8">
    <name type="scientific">[Pantoea] beijingensis</name>
    <dbReference type="NCBI Taxonomy" id="1324864"/>
    <lineage>
        <taxon>Bacteria</taxon>
        <taxon>Pseudomonadati</taxon>
        <taxon>Pseudomonadota</taxon>
        <taxon>Gammaproteobacteria</taxon>
        <taxon>Enterobacterales</taxon>
        <taxon>Erwiniaceae</taxon>
        <taxon>Erwinia</taxon>
    </lineage>
</organism>
<dbReference type="GO" id="GO:0046872">
    <property type="term" value="F:metal ion binding"/>
    <property type="evidence" value="ECO:0007669"/>
    <property type="project" value="UniProtKB-KW"/>
</dbReference>
<keyword evidence="8" id="KW-1185">Reference proteome</keyword>
<evidence type="ECO:0000256" key="5">
    <source>
        <dbReference type="SAM" id="SignalP"/>
    </source>
</evidence>
<dbReference type="GO" id="GO:0016787">
    <property type="term" value="F:hydrolase activity"/>
    <property type="evidence" value="ECO:0007669"/>
    <property type="project" value="UniProtKB-KW"/>
</dbReference>
<feature type="signal peptide" evidence="5">
    <location>
        <begin position="1"/>
        <end position="20"/>
    </location>
</feature>
<feature type="domain" description="Metallo-beta-lactamase" evidence="6">
    <location>
        <begin position="83"/>
        <end position="270"/>
    </location>
</feature>
<dbReference type="InterPro" id="IPR051013">
    <property type="entry name" value="MBL_superfamily_lactonases"/>
</dbReference>
<protein>
    <submittedName>
        <fullName evidence="7">Beta-lactamase</fullName>
    </submittedName>
</protein>
<keyword evidence="4" id="KW-0862">Zinc</keyword>
<name>A0A443IA15_9GAMM</name>
<sequence>MKKLIMSGLLAACYSSFALADTTAADIPAFKTFQLDKLQITALHDKENYIPNDAKVFGVDVGEKAVADVLSRAGAPTDRIRLSIDGLLIKDGQKNVLIDTGLGPAAQGQLVPNLEKAGYRPEQITDVLITHVHIDHISGLVTADGKQAFTKATVRISAPDWAWLQTQPEMATLVKIIQPQVKTFTPGDQMLPGIKSVPLQGHTPGHVGYQITSGKARLLDIGDSAHSSIISLVKPEWAIDYDTDRAKGMASRKALLAKLAADHELIFSPHFPFPGVGYIVAKGDHYAFQAAE</sequence>
<dbReference type="SUPFAM" id="SSF56281">
    <property type="entry name" value="Metallo-hydrolase/oxidoreductase"/>
    <property type="match status" value="1"/>
</dbReference>
<evidence type="ECO:0000256" key="4">
    <source>
        <dbReference type="ARBA" id="ARBA00022833"/>
    </source>
</evidence>
<feature type="chain" id="PRO_5019085422" evidence="5">
    <location>
        <begin position="21"/>
        <end position="292"/>
    </location>
</feature>
<keyword evidence="5" id="KW-0732">Signal</keyword>
<dbReference type="AlphaFoldDB" id="A0A443IA15"/>
<evidence type="ECO:0000256" key="2">
    <source>
        <dbReference type="ARBA" id="ARBA00022723"/>
    </source>
</evidence>